<protein>
    <recommendedName>
        <fullName evidence="3">MoaD/ThiS family protein</fullName>
    </recommendedName>
</protein>
<evidence type="ECO:0000313" key="2">
    <source>
        <dbReference type="Proteomes" id="UP001279553"/>
    </source>
</evidence>
<dbReference type="Gene3D" id="3.10.20.30">
    <property type="match status" value="1"/>
</dbReference>
<dbReference type="EMBL" id="JAWXYB010000018">
    <property type="protein sequence ID" value="MDX5932319.1"/>
    <property type="molecule type" value="Genomic_DNA"/>
</dbReference>
<dbReference type="InterPro" id="IPR012675">
    <property type="entry name" value="Beta-grasp_dom_sf"/>
</dbReference>
<gene>
    <name evidence="1" type="ORF">SIL87_16300</name>
</gene>
<organism evidence="1 2">
    <name type="scientific">Acidiphilium acidophilum</name>
    <name type="common">Thiobacillus acidophilus</name>
    <dbReference type="NCBI Taxonomy" id="76588"/>
    <lineage>
        <taxon>Bacteria</taxon>
        <taxon>Pseudomonadati</taxon>
        <taxon>Pseudomonadota</taxon>
        <taxon>Alphaproteobacteria</taxon>
        <taxon>Acetobacterales</taxon>
        <taxon>Acidocellaceae</taxon>
        <taxon>Acidiphilium</taxon>
    </lineage>
</organism>
<sequence>MSDVRVELPGGLAVLARLPRDVVVAVAGPVTLGAVLAALEADHPVLRGTIRDGVTAKRRPFIRFYACQQDFSHAAMDTALPEPIASGDEALLIVGAIAGG</sequence>
<dbReference type="AlphaFoldDB" id="A0AAW9DT97"/>
<evidence type="ECO:0008006" key="3">
    <source>
        <dbReference type="Google" id="ProtNLM"/>
    </source>
</evidence>
<comment type="caution">
    <text evidence="1">The sequence shown here is derived from an EMBL/GenBank/DDBJ whole genome shotgun (WGS) entry which is preliminary data.</text>
</comment>
<dbReference type="Proteomes" id="UP001279553">
    <property type="component" value="Unassembled WGS sequence"/>
</dbReference>
<proteinExistence type="predicted"/>
<dbReference type="RefSeq" id="WP_319615161.1">
    <property type="nucleotide sequence ID" value="NZ_JAWXYB010000018.1"/>
</dbReference>
<reference evidence="1 2" key="1">
    <citation type="submission" date="2023-11" db="EMBL/GenBank/DDBJ databases">
        <title>MicrobeMod: A computational toolkit for identifying prokaryotic methylation and restriction-modification with nanopore sequencing.</title>
        <authorList>
            <person name="Crits-Christoph A."/>
            <person name="Kang S.C."/>
            <person name="Lee H."/>
            <person name="Ostrov N."/>
        </authorList>
    </citation>
    <scope>NUCLEOTIDE SEQUENCE [LARGE SCALE GENOMIC DNA]</scope>
    <source>
        <strain evidence="1 2">DSMZ 700</strain>
    </source>
</reference>
<accession>A0AAW9DT97</accession>
<name>A0AAW9DT97_ACIAO</name>
<dbReference type="InterPro" id="IPR016155">
    <property type="entry name" value="Mopterin_synth/thiamin_S_b"/>
</dbReference>
<keyword evidence="2" id="KW-1185">Reference proteome</keyword>
<dbReference type="SUPFAM" id="SSF54285">
    <property type="entry name" value="MoaD/ThiS"/>
    <property type="match status" value="1"/>
</dbReference>
<evidence type="ECO:0000313" key="1">
    <source>
        <dbReference type="EMBL" id="MDX5932319.1"/>
    </source>
</evidence>